<evidence type="ECO:0000313" key="3">
    <source>
        <dbReference type="Proteomes" id="UP001597195"/>
    </source>
</evidence>
<dbReference type="Proteomes" id="UP001597195">
    <property type="component" value="Unassembled WGS sequence"/>
</dbReference>
<evidence type="ECO:0000259" key="1">
    <source>
        <dbReference type="Pfam" id="PF06114"/>
    </source>
</evidence>
<evidence type="ECO:0000313" key="2">
    <source>
        <dbReference type="EMBL" id="MFD1548145.1"/>
    </source>
</evidence>
<keyword evidence="3" id="KW-1185">Reference proteome</keyword>
<dbReference type="EMBL" id="JBHTOM010000001">
    <property type="protein sequence ID" value="MFD1548145.1"/>
    <property type="molecule type" value="Genomic_DNA"/>
</dbReference>
<gene>
    <name evidence="2" type="ORF">ACFQ5T_00360</name>
</gene>
<dbReference type="RefSeq" id="WP_164508914.1">
    <property type="nucleotide sequence ID" value="NZ_RHNZ01000020.1"/>
</dbReference>
<reference evidence="3" key="1">
    <citation type="journal article" date="2019" name="Int. J. Syst. Evol. Microbiol.">
        <title>The Global Catalogue of Microorganisms (GCM) 10K type strain sequencing project: providing services to taxonomists for standard genome sequencing and annotation.</title>
        <authorList>
            <consortium name="The Broad Institute Genomics Platform"/>
            <consortium name="The Broad Institute Genome Sequencing Center for Infectious Disease"/>
            <person name="Wu L."/>
            <person name="Ma J."/>
        </authorList>
    </citation>
    <scope>NUCLEOTIDE SEQUENCE [LARGE SCALE GENOMIC DNA]</scope>
    <source>
        <strain evidence="3">CCM 8906</strain>
    </source>
</reference>
<feature type="domain" description="IrrE N-terminal-like" evidence="1">
    <location>
        <begin position="26"/>
        <end position="107"/>
    </location>
</feature>
<dbReference type="InterPro" id="IPR010359">
    <property type="entry name" value="IrrE_HExxH"/>
</dbReference>
<comment type="caution">
    <text evidence="2">The sequence shown here is derived from an EMBL/GenBank/DDBJ whole genome shotgun (WGS) entry which is preliminary data.</text>
</comment>
<name>A0ABW4GZM1_9LACO</name>
<proteinExistence type="predicted"/>
<organism evidence="2 3">
    <name type="scientific">Levilactobacillus fuyuanensis</name>
    <dbReference type="NCBI Taxonomy" id="2486022"/>
    <lineage>
        <taxon>Bacteria</taxon>
        <taxon>Bacillati</taxon>
        <taxon>Bacillota</taxon>
        <taxon>Bacilli</taxon>
        <taxon>Lactobacillales</taxon>
        <taxon>Lactobacillaceae</taxon>
        <taxon>Levilactobacillus</taxon>
    </lineage>
</organism>
<protein>
    <submittedName>
        <fullName evidence="2">ImmA/IrrE family metallo-endopeptidase</fullName>
    </submittedName>
</protein>
<sequence>MAQYSEIAFSFKRLPVRLSGLAIGDEVALNERKTPDQLCQWILEEIGHVETSVGDITDYRSLENMKQERRARVWGFTHLLTRADMDRLRREYACEESDYPAADDVGVELPYLHEVGFAYGLQYKHVLD</sequence>
<dbReference type="Pfam" id="PF06114">
    <property type="entry name" value="Peptidase_M78"/>
    <property type="match status" value="1"/>
</dbReference>
<accession>A0ABW4GZM1</accession>